<sequence>MQPRLHYKRRLSGDENTEQSSYGASVKVRENVTSILLDPRRPRIVNETQQLTNGCISCHSLGLASSEKPGEWNKFECCFVQRKLKSSNKSFLMDYVHQVFSNKTTYACSVRARMESEGEAR</sequence>
<reference evidence="2 3" key="2">
    <citation type="submission" date="2018-11" db="EMBL/GenBank/DDBJ databases">
        <authorList>
            <consortium name="Pathogen Informatics"/>
        </authorList>
    </citation>
    <scope>NUCLEOTIDE SEQUENCE [LARGE SCALE GENOMIC DNA]</scope>
</reference>
<evidence type="ECO:0000256" key="1">
    <source>
        <dbReference type="SAM" id="MobiDB-lite"/>
    </source>
</evidence>
<gene>
    <name evidence="2" type="ORF">TCNE_LOCUS1537</name>
</gene>
<reference evidence="4" key="1">
    <citation type="submission" date="2016-06" db="UniProtKB">
        <authorList>
            <consortium name="WormBaseParasite"/>
        </authorList>
    </citation>
    <scope>IDENTIFICATION</scope>
</reference>
<evidence type="ECO:0000313" key="4">
    <source>
        <dbReference type="WBParaSite" id="TCNE_0000153601-mRNA-1"/>
    </source>
</evidence>
<proteinExistence type="predicted"/>
<evidence type="ECO:0000313" key="3">
    <source>
        <dbReference type="Proteomes" id="UP000050794"/>
    </source>
</evidence>
<accession>A0A183TZ67</accession>
<keyword evidence="3" id="KW-1185">Reference proteome</keyword>
<evidence type="ECO:0000313" key="2">
    <source>
        <dbReference type="EMBL" id="VDM26356.1"/>
    </source>
</evidence>
<organism evidence="3 4">
    <name type="scientific">Toxocara canis</name>
    <name type="common">Canine roundworm</name>
    <dbReference type="NCBI Taxonomy" id="6265"/>
    <lineage>
        <taxon>Eukaryota</taxon>
        <taxon>Metazoa</taxon>
        <taxon>Ecdysozoa</taxon>
        <taxon>Nematoda</taxon>
        <taxon>Chromadorea</taxon>
        <taxon>Rhabditida</taxon>
        <taxon>Spirurina</taxon>
        <taxon>Ascaridomorpha</taxon>
        <taxon>Ascaridoidea</taxon>
        <taxon>Toxocaridae</taxon>
        <taxon>Toxocara</taxon>
    </lineage>
</organism>
<dbReference type="WBParaSite" id="TCNE_0000153601-mRNA-1">
    <property type="protein sequence ID" value="TCNE_0000153601-mRNA-1"/>
    <property type="gene ID" value="TCNE_0000153601"/>
</dbReference>
<dbReference type="Proteomes" id="UP000050794">
    <property type="component" value="Unassembled WGS sequence"/>
</dbReference>
<dbReference type="AlphaFoldDB" id="A0A183TZ67"/>
<protein>
    <submittedName>
        <fullName evidence="4">Ig-like domain-containing protein</fullName>
    </submittedName>
</protein>
<dbReference type="EMBL" id="UYWY01001192">
    <property type="protein sequence ID" value="VDM26356.1"/>
    <property type="molecule type" value="Genomic_DNA"/>
</dbReference>
<feature type="region of interest" description="Disordered" evidence="1">
    <location>
        <begin position="1"/>
        <end position="24"/>
    </location>
</feature>
<name>A0A183TZ67_TOXCA</name>
<feature type="compositionally biased region" description="Basic residues" evidence="1">
    <location>
        <begin position="1"/>
        <end position="10"/>
    </location>
</feature>